<evidence type="ECO:0000256" key="4">
    <source>
        <dbReference type="ARBA" id="ARBA00022827"/>
    </source>
</evidence>
<gene>
    <name evidence="8" type="ORF">CWE10_02265</name>
</gene>
<evidence type="ECO:0000256" key="3">
    <source>
        <dbReference type="ARBA" id="ARBA00022630"/>
    </source>
</evidence>
<dbReference type="PANTHER" id="PTHR43429">
    <property type="entry name" value="PYRIDINE NUCLEOTIDE-DISULFIDE OXIDOREDUCTASE DOMAIN-CONTAINING"/>
    <property type="match status" value="1"/>
</dbReference>
<dbReference type="SMART" id="SM00450">
    <property type="entry name" value="RHOD"/>
    <property type="match status" value="1"/>
</dbReference>
<keyword evidence="6" id="KW-0676">Redox-active center</keyword>
<comment type="caution">
    <text evidence="8">The sequence shown here is derived from an EMBL/GenBank/DDBJ whole genome shotgun (WGS) entry which is preliminary data.</text>
</comment>
<dbReference type="InterPro" id="IPR016156">
    <property type="entry name" value="FAD/NAD-linked_Rdtase_dimer_sf"/>
</dbReference>
<evidence type="ECO:0000259" key="7">
    <source>
        <dbReference type="PROSITE" id="PS50206"/>
    </source>
</evidence>
<evidence type="ECO:0000256" key="6">
    <source>
        <dbReference type="ARBA" id="ARBA00023284"/>
    </source>
</evidence>
<sequence length="559" mass="59017">MAQRKIVIVGGVAGGATAAARARRTDEHAEIVLFEKGPYISFANCGLPYYVGKEIGDRSALLLQTPESFRARFDVDVRVLHEVVAIDRAAKRVTVRNLETGEVYHESYTALVLAPGSVPIRPPLPGIGLPNVFTVRTVPDAVAIRELVERESPARAVVVGAGFIGLEMVENLAGLGLAVTLVEKADQVLPPLDPEMAAFVQSHLEQMGVEVITGDGIAAFTGNDRATAARLESGREVEGDLFILGLGVRPDTRLAREAGLAIGPTGGIQVNERMQTNDPAIYAAGDAVETIHLVTGRPALIPLAGPANKQGRVAGANAAGDSLTFPGAIGTAIVRVGSLVAAVTGLSEKAARREGLKVYTSYTLSGDHADYYPGMQELMTKLVVEADTGRLLGAQVIGANGVDKRTDVYATAILGRMTVDQLANLDLAYAPPFGAAKDAAVVAGMVAQNIRRAALRVITPEELLGRMEAGEELQVVDVRNPYEYDMGAVPGAVNIPVDELRSRLGELDPSRETVVYDRTGAMAYVAARILAQRGYIVSSLAGGYALFPAAEAVRAQRTL</sequence>
<dbReference type="GO" id="GO:0016491">
    <property type="term" value="F:oxidoreductase activity"/>
    <property type="evidence" value="ECO:0007669"/>
    <property type="project" value="UniProtKB-KW"/>
</dbReference>
<dbReference type="PANTHER" id="PTHR43429:SF1">
    <property type="entry name" value="NAD(P)H SULFUR OXIDOREDUCTASE (COA-DEPENDENT)"/>
    <property type="match status" value="1"/>
</dbReference>
<proteinExistence type="inferred from homology"/>
<dbReference type="SUPFAM" id="SSF52821">
    <property type="entry name" value="Rhodanese/Cell cycle control phosphatase"/>
    <property type="match status" value="1"/>
</dbReference>
<dbReference type="Pfam" id="PF00581">
    <property type="entry name" value="Rhodanese"/>
    <property type="match status" value="1"/>
</dbReference>
<organism evidence="8 9">
    <name type="scientific">Symbiobacterium thermophilum</name>
    <dbReference type="NCBI Taxonomy" id="2734"/>
    <lineage>
        <taxon>Bacteria</taxon>
        <taxon>Bacillati</taxon>
        <taxon>Bacillota</taxon>
        <taxon>Clostridia</taxon>
        <taxon>Eubacteriales</taxon>
        <taxon>Symbiobacteriaceae</taxon>
        <taxon>Symbiobacterium</taxon>
    </lineage>
</organism>
<keyword evidence="3" id="KW-0285">Flavoprotein</keyword>
<reference evidence="8" key="1">
    <citation type="submission" date="2017-11" db="EMBL/GenBank/DDBJ databases">
        <title>Three new genomes from thermophilic consortium.</title>
        <authorList>
            <person name="Quaggio R."/>
            <person name="Amgarten D."/>
            <person name="Setubal J.C."/>
        </authorList>
    </citation>
    <scope>NUCLEOTIDE SEQUENCE</scope>
    <source>
        <strain evidence="8">ZCTH01-B2</strain>
    </source>
</reference>
<evidence type="ECO:0000256" key="2">
    <source>
        <dbReference type="ARBA" id="ARBA00009130"/>
    </source>
</evidence>
<dbReference type="InterPro" id="IPR036873">
    <property type="entry name" value="Rhodanese-like_dom_sf"/>
</dbReference>
<dbReference type="EMBL" id="PIUK01000010">
    <property type="protein sequence ID" value="MBY6275035.1"/>
    <property type="molecule type" value="Genomic_DNA"/>
</dbReference>
<evidence type="ECO:0000256" key="5">
    <source>
        <dbReference type="ARBA" id="ARBA00023002"/>
    </source>
</evidence>
<keyword evidence="5" id="KW-0560">Oxidoreductase</keyword>
<dbReference type="InterPro" id="IPR036188">
    <property type="entry name" value="FAD/NAD-bd_sf"/>
</dbReference>
<dbReference type="Gene3D" id="3.50.50.60">
    <property type="entry name" value="FAD/NAD(P)-binding domain"/>
    <property type="match status" value="2"/>
</dbReference>
<dbReference type="RefSeq" id="WP_273377720.1">
    <property type="nucleotide sequence ID" value="NZ_PIUK01000010.1"/>
</dbReference>
<dbReference type="AlphaFoldDB" id="A0A953IBD7"/>
<dbReference type="InterPro" id="IPR023753">
    <property type="entry name" value="FAD/NAD-binding_dom"/>
</dbReference>
<comment type="cofactor">
    <cofactor evidence="1">
        <name>FAD</name>
        <dbReference type="ChEBI" id="CHEBI:57692"/>
    </cofactor>
</comment>
<comment type="similarity">
    <text evidence="2">Belongs to the class-III pyridine nucleotide-disulfide oxidoreductase family.</text>
</comment>
<dbReference type="InterPro" id="IPR001763">
    <property type="entry name" value="Rhodanese-like_dom"/>
</dbReference>
<dbReference type="SUPFAM" id="SSF51905">
    <property type="entry name" value="FAD/NAD(P)-binding domain"/>
    <property type="match status" value="2"/>
</dbReference>
<dbReference type="SUPFAM" id="SSF55424">
    <property type="entry name" value="FAD/NAD-linked reductases, dimerisation (C-terminal) domain"/>
    <property type="match status" value="1"/>
</dbReference>
<name>A0A953IBD7_SYMTR</name>
<accession>A0A953IBD7</accession>
<keyword evidence="4" id="KW-0274">FAD</keyword>
<dbReference type="InterPro" id="IPR004099">
    <property type="entry name" value="Pyr_nucl-diS_OxRdtase_dimer"/>
</dbReference>
<dbReference type="PRINTS" id="PR00368">
    <property type="entry name" value="FADPNR"/>
</dbReference>
<dbReference type="PRINTS" id="PR00411">
    <property type="entry name" value="PNDRDTASEI"/>
</dbReference>
<dbReference type="Pfam" id="PF02852">
    <property type="entry name" value="Pyr_redox_dim"/>
    <property type="match status" value="1"/>
</dbReference>
<evidence type="ECO:0000256" key="1">
    <source>
        <dbReference type="ARBA" id="ARBA00001974"/>
    </source>
</evidence>
<dbReference type="PROSITE" id="PS50206">
    <property type="entry name" value="RHODANESE_3"/>
    <property type="match status" value="1"/>
</dbReference>
<dbReference type="Pfam" id="PF07992">
    <property type="entry name" value="Pyr_redox_2"/>
    <property type="match status" value="1"/>
</dbReference>
<dbReference type="Proteomes" id="UP000732377">
    <property type="component" value="Unassembled WGS sequence"/>
</dbReference>
<dbReference type="Gene3D" id="3.40.250.10">
    <property type="entry name" value="Rhodanese-like domain"/>
    <property type="match status" value="1"/>
</dbReference>
<protein>
    <submittedName>
        <fullName evidence="8">Pyridine nucleotide-disulfide oxidoreductase</fullName>
    </submittedName>
</protein>
<evidence type="ECO:0000313" key="9">
    <source>
        <dbReference type="Proteomes" id="UP000732377"/>
    </source>
</evidence>
<feature type="domain" description="Rhodanese" evidence="7">
    <location>
        <begin position="469"/>
        <end position="552"/>
    </location>
</feature>
<dbReference type="InterPro" id="IPR050260">
    <property type="entry name" value="FAD-bd_OxRdtase"/>
</dbReference>
<evidence type="ECO:0000313" key="8">
    <source>
        <dbReference type="EMBL" id="MBY6275035.1"/>
    </source>
</evidence>